<accession>A0A9Q1KK88</accession>
<dbReference type="PANTHER" id="PTHR12289:SF41">
    <property type="entry name" value="FAILED AXON CONNECTIONS-RELATED"/>
    <property type="match status" value="1"/>
</dbReference>
<proteinExistence type="predicted"/>
<feature type="domain" description="Thioredoxin-like fold" evidence="3">
    <location>
        <begin position="26"/>
        <end position="119"/>
    </location>
</feature>
<feature type="domain" description="Metaxin glutathione S-transferase" evidence="2">
    <location>
        <begin position="172"/>
        <end position="232"/>
    </location>
</feature>
<feature type="region of interest" description="Disordered" evidence="1">
    <location>
        <begin position="247"/>
        <end position="285"/>
    </location>
</feature>
<comment type="caution">
    <text evidence="4">The sequence shown here is derived from an EMBL/GenBank/DDBJ whole genome shotgun (WGS) entry which is preliminary data.</text>
</comment>
<dbReference type="Proteomes" id="UP001153076">
    <property type="component" value="Unassembled WGS sequence"/>
</dbReference>
<dbReference type="InterPro" id="IPR050931">
    <property type="entry name" value="Mito_Protein_Transport_Metaxin"/>
</dbReference>
<keyword evidence="5" id="KW-1185">Reference proteome</keyword>
<dbReference type="InterPro" id="IPR033468">
    <property type="entry name" value="Metaxin_GST"/>
</dbReference>
<dbReference type="Pfam" id="PF17171">
    <property type="entry name" value="GST_C_6"/>
    <property type="match status" value="1"/>
</dbReference>
<dbReference type="SUPFAM" id="SSF47616">
    <property type="entry name" value="GST C-terminal domain-like"/>
    <property type="match status" value="1"/>
</dbReference>
<dbReference type="Pfam" id="PF17172">
    <property type="entry name" value="GST_N_4"/>
    <property type="match status" value="1"/>
</dbReference>
<protein>
    <recommendedName>
        <fullName evidence="6">Metaxin</fullName>
    </recommendedName>
</protein>
<dbReference type="EMBL" id="JAKOGI010000103">
    <property type="protein sequence ID" value="KAJ8444227.1"/>
    <property type="molecule type" value="Genomic_DNA"/>
</dbReference>
<reference evidence="4" key="1">
    <citation type="submission" date="2022-04" db="EMBL/GenBank/DDBJ databases">
        <title>Carnegiea gigantea Genome sequencing and assembly v2.</title>
        <authorList>
            <person name="Copetti D."/>
            <person name="Sanderson M.J."/>
            <person name="Burquez A."/>
            <person name="Wojciechowski M.F."/>
        </authorList>
    </citation>
    <scope>NUCLEOTIDE SEQUENCE</scope>
    <source>
        <strain evidence="4">SGP5-SGP5p</strain>
        <tissue evidence="4">Aerial part</tissue>
    </source>
</reference>
<evidence type="ECO:0008006" key="6">
    <source>
        <dbReference type="Google" id="ProtNLM"/>
    </source>
</evidence>
<evidence type="ECO:0000259" key="3">
    <source>
        <dbReference type="Pfam" id="PF17172"/>
    </source>
</evidence>
<dbReference type="PANTHER" id="PTHR12289">
    <property type="entry name" value="METAXIN RELATED"/>
    <property type="match status" value="1"/>
</dbReference>
<evidence type="ECO:0000259" key="2">
    <source>
        <dbReference type="Pfam" id="PF17171"/>
    </source>
</evidence>
<gene>
    <name evidence="4" type="ORF">Cgig2_028108</name>
</gene>
<dbReference type="InterPro" id="IPR036282">
    <property type="entry name" value="Glutathione-S-Trfase_C_sf"/>
</dbReference>
<evidence type="ECO:0000313" key="4">
    <source>
        <dbReference type="EMBL" id="KAJ8444227.1"/>
    </source>
</evidence>
<dbReference type="AlphaFoldDB" id="A0A9Q1KK88"/>
<name>A0A9Q1KK88_9CARY</name>
<organism evidence="4 5">
    <name type="scientific">Carnegiea gigantea</name>
    <dbReference type="NCBI Taxonomy" id="171969"/>
    <lineage>
        <taxon>Eukaryota</taxon>
        <taxon>Viridiplantae</taxon>
        <taxon>Streptophyta</taxon>
        <taxon>Embryophyta</taxon>
        <taxon>Tracheophyta</taxon>
        <taxon>Spermatophyta</taxon>
        <taxon>Magnoliopsida</taxon>
        <taxon>eudicotyledons</taxon>
        <taxon>Gunneridae</taxon>
        <taxon>Pentapetalae</taxon>
        <taxon>Caryophyllales</taxon>
        <taxon>Cactineae</taxon>
        <taxon>Cactaceae</taxon>
        <taxon>Cactoideae</taxon>
        <taxon>Echinocereeae</taxon>
        <taxon>Carnegiea</taxon>
    </lineage>
</organism>
<dbReference type="OrthoDB" id="5835136at2759"/>
<evidence type="ECO:0000313" key="5">
    <source>
        <dbReference type="Proteomes" id="UP001153076"/>
    </source>
</evidence>
<dbReference type="GO" id="GO:0005741">
    <property type="term" value="C:mitochondrial outer membrane"/>
    <property type="evidence" value="ECO:0007669"/>
    <property type="project" value="TreeGrafter"/>
</dbReference>
<evidence type="ECO:0000256" key="1">
    <source>
        <dbReference type="SAM" id="MobiDB-lite"/>
    </source>
</evidence>
<feature type="compositionally biased region" description="Low complexity" evidence="1">
    <location>
        <begin position="247"/>
        <end position="262"/>
    </location>
</feature>
<dbReference type="GO" id="GO:0006626">
    <property type="term" value="P:protein targeting to mitochondrion"/>
    <property type="evidence" value="ECO:0007669"/>
    <property type="project" value="TreeGrafter"/>
</dbReference>
<dbReference type="InterPro" id="IPR012336">
    <property type="entry name" value="Thioredoxin-like_fold"/>
</dbReference>
<sequence>MEQLREGGKLILVTTKPCFGLPTACPNCLPVFFYLKFARLPFDLYFHSTFPDSDQIPYVESGSYVAYNNEKGGVIECLKEDGIVNLDSDFNTIPEWISLKAMVSSALADALMHELWIASDRKCAQTIYHSDLPWPIGPILYLKQARAAKQQLGITKENANRKEAEIYKKADLAYAALSTRLGEDSFLFGDRPSSLDALFLGHVLITLQALPDTSVLKSKLLNYNNLVKYTEKLSAELVGDVSAWSSGSPAVSSSTNPSSSTSKPAGFSNWCSKPKTKPKKERTEEEKKFRRRAKYFLAAQFISVLVFLSLFGGSDTADVEFEEEDDGIDYNE</sequence>